<dbReference type="InterPro" id="IPR037923">
    <property type="entry name" value="HTH-like"/>
</dbReference>
<dbReference type="SUPFAM" id="SSF51215">
    <property type="entry name" value="Regulatory protein AraC"/>
    <property type="match status" value="1"/>
</dbReference>
<reference evidence="5 6" key="1">
    <citation type="submission" date="2019-12" db="EMBL/GenBank/DDBJ databases">
        <title>Chitinophaga sp. strain ysch24 (GDMCC 1.1355), whole genome shotgun sequence.</title>
        <authorList>
            <person name="Zhang X."/>
        </authorList>
    </citation>
    <scope>NUCLEOTIDE SEQUENCE [LARGE SCALE GENOMIC DNA]</scope>
    <source>
        <strain evidence="6">ysch24</strain>
    </source>
</reference>
<dbReference type="SUPFAM" id="SSF46689">
    <property type="entry name" value="Homeodomain-like"/>
    <property type="match status" value="1"/>
</dbReference>
<dbReference type="GO" id="GO:0003700">
    <property type="term" value="F:DNA-binding transcription factor activity"/>
    <property type="evidence" value="ECO:0007669"/>
    <property type="project" value="InterPro"/>
</dbReference>
<evidence type="ECO:0000256" key="2">
    <source>
        <dbReference type="ARBA" id="ARBA00023125"/>
    </source>
</evidence>
<evidence type="ECO:0000313" key="5">
    <source>
        <dbReference type="EMBL" id="MVT08271.1"/>
    </source>
</evidence>
<comment type="caution">
    <text evidence="5">The sequence shown here is derived from an EMBL/GenBank/DDBJ whole genome shotgun (WGS) entry which is preliminary data.</text>
</comment>
<keyword evidence="1" id="KW-0805">Transcription regulation</keyword>
<dbReference type="AlphaFoldDB" id="A0A7K1U1M7"/>
<keyword evidence="3" id="KW-0804">Transcription</keyword>
<proteinExistence type="predicted"/>
<evidence type="ECO:0000256" key="3">
    <source>
        <dbReference type="ARBA" id="ARBA00023163"/>
    </source>
</evidence>
<dbReference type="Pfam" id="PF12833">
    <property type="entry name" value="HTH_18"/>
    <property type="match status" value="1"/>
</dbReference>
<dbReference type="SMART" id="SM00342">
    <property type="entry name" value="HTH_ARAC"/>
    <property type="match status" value="1"/>
</dbReference>
<dbReference type="PANTHER" id="PTHR43280:SF32">
    <property type="entry name" value="TRANSCRIPTIONAL REGULATORY PROTEIN"/>
    <property type="match status" value="1"/>
</dbReference>
<dbReference type="InterPro" id="IPR020449">
    <property type="entry name" value="Tscrpt_reg_AraC-type_HTH"/>
</dbReference>
<dbReference type="EMBL" id="WRXN01000003">
    <property type="protein sequence ID" value="MVT08271.1"/>
    <property type="molecule type" value="Genomic_DNA"/>
</dbReference>
<dbReference type="InterPro" id="IPR018060">
    <property type="entry name" value="HTH_AraC"/>
</dbReference>
<dbReference type="RefSeq" id="WP_157305695.1">
    <property type="nucleotide sequence ID" value="NZ_WRXN01000003.1"/>
</dbReference>
<accession>A0A7K1U1M7</accession>
<dbReference type="InterPro" id="IPR009057">
    <property type="entry name" value="Homeodomain-like_sf"/>
</dbReference>
<dbReference type="Gene3D" id="1.10.10.60">
    <property type="entry name" value="Homeodomain-like"/>
    <property type="match status" value="1"/>
</dbReference>
<dbReference type="PRINTS" id="PR00032">
    <property type="entry name" value="HTHARAC"/>
</dbReference>
<dbReference type="PANTHER" id="PTHR43280">
    <property type="entry name" value="ARAC-FAMILY TRANSCRIPTIONAL REGULATOR"/>
    <property type="match status" value="1"/>
</dbReference>
<evidence type="ECO:0000313" key="6">
    <source>
        <dbReference type="Proteomes" id="UP000461730"/>
    </source>
</evidence>
<evidence type="ECO:0000259" key="4">
    <source>
        <dbReference type="PROSITE" id="PS01124"/>
    </source>
</evidence>
<keyword evidence="6" id="KW-1185">Reference proteome</keyword>
<gene>
    <name evidence="5" type="ORF">GO493_08370</name>
</gene>
<name>A0A7K1U1M7_9BACT</name>
<feature type="domain" description="HTH araC/xylS-type" evidence="4">
    <location>
        <begin position="206"/>
        <end position="304"/>
    </location>
</feature>
<sequence>MAAHNLVVKDLHELYTILGLPLDAVDVSSGFTIHFLQQTFTELPFTSVPYRPDYFSFLFIREAYGRYAIDDQCFDVKPGTVYFTNPGNYRVFEWHSIKDACLITFNEAYLKENVHQDVYRDFSFLLTETVLPRVLSEQQFEMLRQLYQQIHTEYLGQSPYRNKIIGSLMVVLLLKIKEYFFQDYNPIYEGNRSSQIVKTFRRDLEQHFRDLVAGKAEMPLRVQDYADMQSLHVNYLSSVISSKTGRSISAWIADKTVAEARVMLRKPGISIKEIAGRLGFLEASHFSNYFKKHTSVSPAEYRKQHAS</sequence>
<dbReference type="GO" id="GO:0043565">
    <property type="term" value="F:sequence-specific DNA binding"/>
    <property type="evidence" value="ECO:0007669"/>
    <property type="project" value="InterPro"/>
</dbReference>
<protein>
    <submittedName>
        <fullName evidence="5">Helix-turn-helix domain-containing protein</fullName>
    </submittedName>
</protein>
<keyword evidence="2" id="KW-0238">DNA-binding</keyword>
<dbReference type="Proteomes" id="UP000461730">
    <property type="component" value="Unassembled WGS sequence"/>
</dbReference>
<evidence type="ECO:0000256" key="1">
    <source>
        <dbReference type="ARBA" id="ARBA00023015"/>
    </source>
</evidence>
<dbReference type="PROSITE" id="PS01124">
    <property type="entry name" value="HTH_ARAC_FAMILY_2"/>
    <property type="match status" value="1"/>
</dbReference>
<organism evidence="5 6">
    <name type="scientific">Chitinophaga tropicalis</name>
    <dbReference type="NCBI Taxonomy" id="2683588"/>
    <lineage>
        <taxon>Bacteria</taxon>
        <taxon>Pseudomonadati</taxon>
        <taxon>Bacteroidota</taxon>
        <taxon>Chitinophagia</taxon>
        <taxon>Chitinophagales</taxon>
        <taxon>Chitinophagaceae</taxon>
        <taxon>Chitinophaga</taxon>
    </lineage>
</organism>